<feature type="domain" description="CobW C-terminal" evidence="6">
    <location>
        <begin position="225"/>
        <end position="311"/>
    </location>
</feature>
<dbReference type="AlphaFoldDB" id="A0A431UN76"/>
<dbReference type="SMART" id="SM00833">
    <property type="entry name" value="CobW_C"/>
    <property type="match status" value="1"/>
</dbReference>
<dbReference type="InterPro" id="IPR036627">
    <property type="entry name" value="CobW-likC_sf"/>
</dbReference>
<dbReference type="GO" id="GO:0005737">
    <property type="term" value="C:cytoplasm"/>
    <property type="evidence" value="ECO:0007669"/>
    <property type="project" value="TreeGrafter"/>
</dbReference>
<comment type="catalytic activity">
    <reaction evidence="5">
        <text>GTP + H2O = GDP + phosphate + H(+)</text>
        <dbReference type="Rhea" id="RHEA:19669"/>
        <dbReference type="ChEBI" id="CHEBI:15377"/>
        <dbReference type="ChEBI" id="CHEBI:15378"/>
        <dbReference type="ChEBI" id="CHEBI:37565"/>
        <dbReference type="ChEBI" id="CHEBI:43474"/>
        <dbReference type="ChEBI" id="CHEBI:58189"/>
    </reaction>
    <physiologicalReaction direction="left-to-right" evidence="5">
        <dbReference type="Rhea" id="RHEA:19670"/>
    </physiologicalReaction>
</comment>
<dbReference type="Proteomes" id="UP000276349">
    <property type="component" value="Unassembled WGS sequence"/>
</dbReference>
<dbReference type="SUPFAM" id="SSF90002">
    <property type="entry name" value="Hypothetical protein YjiA, C-terminal domain"/>
    <property type="match status" value="1"/>
</dbReference>
<dbReference type="GO" id="GO:0016787">
    <property type="term" value="F:hydrolase activity"/>
    <property type="evidence" value="ECO:0007669"/>
    <property type="project" value="UniProtKB-KW"/>
</dbReference>
<comment type="similarity">
    <text evidence="4">Belongs to the SIMIBI class G3E GTPase family. ZNG1 subfamily.</text>
</comment>
<dbReference type="SUPFAM" id="SSF52540">
    <property type="entry name" value="P-loop containing nucleoside triphosphate hydrolases"/>
    <property type="match status" value="1"/>
</dbReference>
<dbReference type="EMBL" id="RXNR01000041">
    <property type="protein sequence ID" value="RTQ91315.1"/>
    <property type="molecule type" value="Genomic_DNA"/>
</dbReference>
<name>A0A431UN76_9BACI</name>
<evidence type="ECO:0000313" key="8">
    <source>
        <dbReference type="Proteomes" id="UP000276349"/>
    </source>
</evidence>
<keyword evidence="2" id="KW-0378">Hydrolase</keyword>
<comment type="caution">
    <text evidence="7">The sequence shown here is derived from an EMBL/GenBank/DDBJ whole genome shotgun (WGS) entry which is preliminary data.</text>
</comment>
<gene>
    <name evidence="7" type="ORF">EKG35_13605</name>
</gene>
<dbReference type="InterPro" id="IPR011629">
    <property type="entry name" value="CobW-like_C"/>
</dbReference>
<dbReference type="CDD" id="cd03112">
    <property type="entry name" value="CobW-like"/>
    <property type="match status" value="1"/>
</dbReference>
<evidence type="ECO:0000313" key="7">
    <source>
        <dbReference type="EMBL" id="RTQ91315.1"/>
    </source>
</evidence>
<keyword evidence="3" id="KW-0143">Chaperone</keyword>
<dbReference type="RefSeq" id="WP_126295102.1">
    <property type="nucleotide sequence ID" value="NZ_RXNR01000041.1"/>
</dbReference>
<evidence type="ECO:0000259" key="6">
    <source>
        <dbReference type="SMART" id="SM00833"/>
    </source>
</evidence>
<dbReference type="Gene3D" id="3.40.50.300">
    <property type="entry name" value="P-loop containing nucleotide triphosphate hydrolases"/>
    <property type="match status" value="1"/>
</dbReference>
<evidence type="ECO:0000256" key="1">
    <source>
        <dbReference type="ARBA" id="ARBA00022741"/>
    </source>
</evidence>
<organism evidence="7 8">
    <name type="scientific">Lysinibacillus telephonicus</name>
    <dbReference type="NCBI Taxonomy" id="1714840"/>
    <lineage>
        <taxon>Bacteria</taxon>
        <taxon>Bacillati</taxon>
        <taxon>Bacillota</taxon>
        <taxon>Bacilli</taxon>
        <taxon>Bacillales</taxon>
        <taxon>Bacillaceae</taxon>
        <taxon>Lysinibacillus</taxon>
    </lineage>
</organism>
<evidence type="ECO:0000256" key="4">
    <source>
        <dbReference type="ARBA" id="ARBA00034320"/>
    </source>
</evidence>
<proteinExistence type="inferred from homology"/>
<dbReference type="PANTHER" id="PTHR13748:SF62">
    <property type="entry name" value="COBW DOMAIN-CONTAINING PROTEIN"/>
    <property type="match status" value="1"/>
</dbReference>
<evidence type="ECO:0000256" key="3">
    <source>
        <dbReference type="ARBA" id="ARBA00023186"/>
    </source>
</evidence>
<accession>A0A431UN76</accession>
<evidence type="ECO:0000256" key="2">
    <source>
        <dbReference type="ARBA" id="ARBA00022801"/>
    </source>
</evidence>
<dbReference type="Pfam" id="PF07683">
    <property type="entry name" value="CobW_C"/>
    <property type="match status" value="1"/>
</dbReference>
<dbReference type="InterPro" id="IPR003495">
    <property type="entry name" value="CobW/HypB/UreG_nucleotide-bd"/>
</dbReference>
<dbReference type="PANTHER" id="PTHR13748">
    <property type="entry name" value="COBW-RELATED"/>
    <property type="match status" value="1"/>
</dbReference>
<dbReference type="InterPro" id="IPR027417">
    <property type="entry name" value="P-loop_NTPase"/>
</dbReference>
<reference evidence="7 8" key="1">
    <citation type="submission" date="2018-12" db="EMBL/GenBank/DDBJ databases">
        <authorList>
            <person name="Yu L."/>
        </authorList>
    </citation>
    <scope>NUCLEOTIDE SEQUENCE [LARGE SCALE GENOMIC DNA]</scope>
    <source>
        <strain evidence="7 8">S5H2222</strain>
    </source>
</reference>
<sequence length="312" mass="36152">MEVEINVQRKIEIIILSGFLGSGKTTLLKNLLEQEQKSGRKAAILMNEVGEVSIDGYLLPPNFPIEEITNGCICCSGKDQLERTILNLYKTNRPDVIYIESSGLAHPIDVIDSCLSPIIANDIEIKNVITVLDSLRWCHRQEYSKPIQCLMEEQVKYADLLLINKIDLIQQQTFNKVIEEIENLHPNIHYQITSHARMEISSIQSSCHEREIEHQQFHVHNHLHINHLVYVFTKPIEKNLFEQWLQTLPLSIFRIKGFIRFKETPVKTTLFQYAYGVPMYLNQEIAFPTNLVLIGEHLNAEKLKRQLEKLEN</sequence>
<dbReference type="InterPro" id="IPR051316">
    <property type="entry name" value="Zinc-reg_GTPase_activator"/>
</dbReference>
<dbReference type="OrthoDB" id="9808822at2"/>
<evidence type="ECO:0000256" key="5">
    <source>
        <dbReference type="ARBA" id="ARBA00049117"/>
    </source>
</evidence>
<dbReference type="Gene3D" id="3.30.1220.10">
    <property type="entry name" value="CobW-like, C-terminal domain"/>
    <property type="match status" value="1"/>
</dbReference>
<keyword evidence="1" id="KW-0547">Nucleotide-binding</keyword>
<dbReference type="Pfam" id="PF02492">
    <property type="entry name" value="cobW"/>
    <property type="match status" value="1"/>
</dbReference>
<protein>
    <submittedName>
        <fullName evidence="7">GTP-binding protein</fullName>
    </submittedName>
</protein>
<dbReference type="GO" id="GO:0000166">
    <property type="term" value="F:nucleotide binding"/>
    <property type="evidence" value="ECO:0007669"/>
    <property type="project" value="UniProtKB-KW"/>
</dbReference>
<keyword evidence="8" id="KW-1185">Reference proteome</keyword>